<comment type="caution">
    <text evidence="2">The sequence shown here is derived from an EMBL/GenBank/DDBJ whole genome shotgun (WGS) entry which is preliminary data.</text>
</comment>
<gene>
    <name evidence="2" type="ORF">BN381_450007</name>
</gene>
<dbReference type="AlphaFoldDB" id="R4Z5R5"/>
<dbReference type="eggNOG" id="ENOG5034663">
    <property type="taxonomic scope" value="Bacteria"/>
</dbReference>
<proteinExistence type="predicted"/>
<dbReference type="EMBL" id="CANL01000040">
    <property type="protein sequence ID" value="CCM64696.1"/>
    <property type="molecule type" value="Genomic_DNA"/>
</dbReference>
<keyword evidence="1" id="KW-0472">Membrane</keyword>
<keyword evidence="3" id="KW-1185">Reference proteome</keyword>
<sequence length="329" mass="36595">MFSLIAAITFDPTIRGILVVAVAVTVLPGSIFMIVSTNTGVKLGILITLAGLFGWMFLMSSVWWMYGIGLKGRDPSWQAIEVNMSRDNEPKTDGVGSLPREEDLPDPLELLNRYPDIKAEAMKDPAFKALVDGQSTEHRLTLTKVVSLDSQIRDDLNEELGGWRILSEQDTRRGETTAAADSVLASDRSTSLTGFTGTADYFVEDVFYLGGKPADEPILPGDEQSLISQGWTRFLSIFEVKHPELYSVVTLRQAKNFEVDPAKPPPPTQPRTDVDAISVVQLRNLGDKRFVPFLFTIVTFVLFVSFAYLLHHRDKVEMAMVEAHEKEKS</sequence>
<accession>R4Z5R5</accession>
<evidence type="ECO:0000256" key="1">
    <source>
        <dbReference type="SAM" id="Phobius"/>
    </source>
</evidence>
<evidence type="ECO:0000313" key="3">
    <source>
        <dbReference type="Proteomes" id="UP000018291"/>
    </source>
</evidence>
<dbReference type="STRING" id="1229780.BN381_450007"/>
<name>R4Z5R5_9ACTN</name>
<organism evidence="2 3">
    <name type="scientific">Candidatus Neomicrothrix parvicella RN1</name>
    <dbReference type="NCBI Taxonomy" id="1229780"/>
    <lineage>
        <taxon>Bacteria</taxon>
        <taxon>Bacillati</taxon>
        <taxon>Actinomycetota</taxon>
        <taxon>Acidimicrobiia</taxon>
        <taxon>Acidimicrobiales</taxon>
        <taxon>Microthrixaceae</taxon>
        <taxon>Candidatus Neomicrothrix</taxon>
    </lineage>
</organism>
<dbReference type="HOGENOM" id="CLU_1018533_0_0_11"/>
<dbReference type="Proteomes" id="UP000018291">
    <property type="component" value="Unassembled WGS sequence"/>
</dbReference>
<reference evidence="2 3" key="1">
    <citation type="journal article" date="2013" name="ISME J.">
        <title>Metabolic model for the filamentous 'Candidatus Microthrix parvicella' based on genomic and metagenomic analyses.</title>
        <authorList>
            <person name="Jon McIlroy S."/>
            <person name="Kristiansen R."/>
            <person name="Albertsen M."/>
            <person name="Michael Karst S."/>
            <person name="Rossetti S."/>
            <person name="Lund Nielsen J."/>
            <person name="Tandoi V."/>
            <person name="James Seviour R."/>
            <person name="Nielsen P.H."/>
        </authorList>
    </citation>
    <scope>NUCLEOTIDE SEQUENCE [LARGE SCALE GENOMIC DNA]</scope>
    <source>
        <strain evidence="2 3">RN1</strain>
    </source>
</reference>
<feature type="transmembrane region" description="Helical" evidence="1">
    <location>
        <begin position="12"/>
        <end position="36"/>
    </location>
</feature>
<evidence type="ECO:0000313" key="2">
    <source>
        <dbReference type="EMBL" id="CCM64696.1"/>
    </source>
</evidence>
<feature type="transmembrane region" description="Helical" evidence="1">
    <location>
        <begin position="290"/>
        <end position="310"/>
    </location>
</feature>
<dbReference type="RefSeq" id="WP_012228952.1">
    <property type="nucleotide sequence ID" value="NZ_HG422565.1"/>
</dbReference>
<feature type="transmembrane region" description="Helical" evidence="1">
    <location>
        <begin position="43"/>
        <end position="66"/>
    </location>
</feature>
<keyword evidence="1" id="KW-0812">Transmembrane</keyword>
<protein>
    <submittedName>
        <fullName evidence="2">Uncharacterized protein</fullName>
    </submittedName>
</protein>
<dbReference type="OrthoDB" id="5242147at2"/>
<keyword evidence="1" id="KW-1133">Transmembrane helix</keyword>